<feature type="region of interest" description="Disordered" evidence="1">
    <location>
        <begin position="1"/>
        <end position="55"/>
    </location>
</feature>
<proteinExistence type="predicted"/>
<accession>A0A401TVH5</accession>
<comment type="caution">
    <text evidence="2">The sequence shown here is derived from an EMBL/GenBank/DDBJ whole genome shotgun (WGS) entry which is preliminary data.</text>
</comment>
<protein>
    <submittedName>
        <fullName evidence="2">Uncharacterized protein</fullName>
    </submittedName>
</protein>
<dbReference type="Proteomes" id="UP000287033">
    <property type="component" value="Unassembled WGS sequence"/>
</dbReference>
<name>A0A401TVH5_CHIPU</name>
<feature type="non-terminal residue" evidence="2">
    <location>
        <position position="55"/>
    </location>
</feature>
<organism evidence="2 3">
    <name type="scientific">Chiloscyllium punctatum</name>
    <name type="common">Brownbanded bambooshark</name>
    <name type="synonym">Hemiscyllium punctatum</name>
    <dbReference type="NCBI Taxonomy" id="137246"/>
    <lineage>
        <taxon>Eukaryota</taxon>
        <taxon>Metazoa</taxon>
        <taxon>Chordata</taxon>
        <taxon>Craniata</taxon>
        <taxon>Vertebrata</taxon>
        <taxon>Chondrichthyes</taxon>
        <taxon>Elasmobranchii</taxon>
        <taxon>Galeomorphii</taxon>
        <taxon>Galeoidea</taxon>
        <taxon>Orectolobiformes</taxon>
        <taxon>Hemiscylliidae</taxon>
        <taxon>Chiloscyllium</taxon>
    </lineage>
</organism>
<evidence type="ECO:0000256" key="1">
    <source>
        <dbReference type="SAM" id="MobiDB-lite"/>
    </source>
</evidence>
<dbReference type="EMBL" id="BEZZ01196591">
    <property type="protein sequence ID" value="GCC46606.1"/>
    <property type="molecule type" value="Genomic_DNA"/>
</dbReference>
<evidence type="ECO:0000313" key="3">
    <source>
        <dbReference type="Proteomes" id="UP000287033"/>
    </source>
</evidence>
<gene>
    <name evidence="2" type="ORF">chiPu_0030919</name>
</gene>
<dbReference type="AlphaFoldDB" id="A0A401TVH5"/>
<evidence type="ECO:0000313" key="2">
    <source>
        <dbReference type="EMBL" id="GCC46606.1"/>
    </source>
</evidence>
<sequence>MPGREPHGAAHPPLAGLPGQPERGRGAGHRRRGGARAEGGEPWSRAILGPLPPRP</sequence>
<reference evidence="2 3" key="1">
    <citation type="journal article" date="2018" name="Nat. Ecol. Evol.">
        <title>Shark genomes provide insights into elasmobranch evolution and the origin of vertebrates.</title>
        <authorList>
            <person name="Hara Y"/>
            <person name="Yamaguchi K"/>
            <person name="Onimaru K"/>
            <person name="Kadota M"/>
            <person name="Koyanagi M"/>
            <person name="Keeley SD"/>
            <person name="Tatsumi K"/>
            <person name="Tanaka K"/>
            <person name="Motone F"/>
            <person name="Kageyama Y"/>
            <person name="Nozu R"/>
            <person name="Adachi N"/>
            <person name="Nishimura O"/>
            <person name="Nakagawa R"/>
            <person name="Tanegashima C"/>
            <person name="Kiyatake I"/>
            <person name="Matsumoto R"/>
            <person name="Murakumo K"/>
            <person name="Nishida K"/>
            <person name="Terakita A"/>
            <person name="Kuratani S"/>
            <person name="Sato K"/>
            <person name="Hyodo S Kuraku.S."/>
        </authorList>
    </citation>
    <scope>NUCLEOTIDE SEQUENCE [LARGE SCALE GENOMIC DNA]</scope>
</reference>
<keyword evidence="3" id="KW-1185">Reference proteome</keyword>